<evidence type="ECO:0000313" key="1">
    <source>
        <dbReference type="EMBL" id="MDR7155669.1"/>
    </source>
</evidence>
<keyword evidence="2" id="KW-1185">Reference proteome</keyword>
<sequence length="779" mass="86126">MAFRFHFRRKILSKYEDAAPVIDLWFGDYPQGFGHPNIRASTRYGPGKVAGWEGSGKRNNRFRDYGGVRYPGFVLSFTPATLVVDVPAGQYKCTLVCGDTDFEDHRTVVHVEGTDTPIPLIKGRRFEFTVTEFGAVAGQNGLRLSFDSPNNNWIINHLRVEPAVEEVAVTQYISYPDAWPSFDESTLEFSRLHKMALACAEKDAPLNPTGRSRADYLDGVRGIVGFFGALQAPGGAIIDPNKKEEFQYSTPAYAYCSSLLLAEGNDPDIKGSAIRAIDWSISTFCQGKAATKHEDFFPFFLGQALRLIEPFVDASQMEGWKQQLRDTNPFRLYRHKIGGRDGPGSNWNCKASAGEYLFYAAGIRDNLDFVETSLSMQGRFFNNPFGLYTEGPSVYDIFPRCWLGEMLYRGYDGPFAKKLETALRLGQLTSLFLQMPNGALYSGGRSSHHLWGDALQALCFEAACRHMVDDPAQHALAGVFKRAARRAYGAVDACRLPSGEFSVVRNRAPYSQQHGYERYSSHSQYNLLLGAILGLAYEAAATSEGLQERATPAEAGRYVLELPHPFNRVIANCDGAAVNIALARGPGQFPVGLQVAEMAEVPFETCLLDGALADAAFLVPEKPAVSLGTGLSWREGENWLSLASASQHISHGVFLQQVEEADAIAFGIAYRDVEDQTVIIENYEIRAGEIRIDYSDSPVIKSHDVRLQWNLLESDGANPVTVKIDQGMVCSLKGDKGLTFHLPQAAEIKLSEERFGTRNGFARTVIVETPSPWLLIQGY</sequence>
<proteinExistence type="predicted"/>
<comment type="caution">
    <text evidence="1">The sequence shown here is derived from an EMBL/GenBank/DDBJ whole genome shotgun (WGS) entry which is preliminary data.</text>
</comment>
<name>A0ABU1X2H8_SPHXE</name>
<accession>A0ABU1X2H8</accession>
<dbReference type="Gene3D" id="2.60.120.430">
    <property type="entry name" value="Galactose-binding lectin"/>
    <property type="match status" value="1"/>
</dbReference>
<organism evidence="1 2">
    <name type="scientific">Sphingobium xenophagum</name>
    <dbReference type="NCBI Taxonomy" id="121428"/>
    <lineage>
        <taxon>Bacteria</taxon>
        <taxon>Pseudomonadati</taxon>
        <taxon>Pseudomonadota</taxon>
        <taxon>Alphaproteobacteria</taxon>
        <taxon>Sphingomonadales</taxon>
        <taxon>Sphingomonadaceae</taxon>
        <taxon>Sphingobium</taxon>
    </lineage>
</organism>
<gene>
    <name evidence="1" type="ORF">J2W40_002501</name>
</gene>
<dbReference type="EMBL" id="JAVDWV010000010">
    <property type="protein sequence ID" value="MDR7155669.1"/>
    <property type="molecule type" value="Genomic_DNA"/>
</dbReference>
<dbReference type="RefSeq" id="WP_310225161.1">
    <property type="nucleotide sequence ID" value="NZ_JAVDWV010000010.1"/>
</dbReference>
<dbReference type="SUPFAM" id="SSF49785">
    <property type="entry name" value="Galactose-binding domain-like"/>
    <property type="match status" value="1"/>
</dbReference>
<dbReference type="Proteomes" id="UP001267638">
    <property type="component" value="Unassembled WGS sequence"/>
</dbReference>
<evidence type="ECO:0000313" key="2">
    <source>
        <dbReference type="Proteomes" id="UP001267638"/>
    </source>
</evidence>
<dbReference type="InterPro" id="IPR008979">
    <property type="entry name" value="Galactose-bd-like_sf"/>
</dbReference>
<reference evidence="1 2" key="1">
    <citation type="submission" date="2023-07" db="EMBL/GenBank/DDBJ databases">
        <title>Sorghum-associated microbial communities from plants grown in Nebraska, USA.</title>
        <authorList>
            <person name="Schachtman D."/>
        </authorList>
    </citation>
    <scope>NUCLEOTIDE SEQUENCE [LARGE SCALE GENOMIC DNA]</scope>
    <source>
        <strain evidence="1 2">4256</strain>
    </source>
</reference>
<protein>
    <submittedName>
        <fullName evidence="1">Uncharacterized protein</fullName>
    </submittedName>
</protein>